<name>A0ABZ3EDB2_9STAP</name>
<accession>A0ABZ3EDB2</accession>
<gene>
    <name evidence="1" type="ORF">QQM35_01415</name>
</gene>
<evidence type="ECO:0000313" key="1">
    <source>
        <dbReference type="EMBL" id="XAF70804.1"/>
    </source>
</evidence>
<dbReference type="EMBL" id="CP128355">
    <property type="protein sequence ID" value="XAF70804.1"/>
    <property type="molecule type" value="Genomic_DNA"/>
</dbReference>
<organism evidence="1 2">
    <name type="scientific">Staphylococcus hsinchuensis</name>
    <dbReference type="NCBI Taxonomy" id="3051183"/>
    <lineage>
        <taxon>Bacteria</taxon>
        <taxon>Bacillati</taxon>
        <taxon>Bacillota</taxon>
        <taxon>Bacilli</taxon>
        <taxon>Bacillales</taxon>
        <taxon>Staphylococcaceae</taxon>
        <taxon>Staphylococcus</taxon>
    </lineage>
</organism>
<dbReference type="Proteomes" id="UP001436297">
    <property type="component" value="Chromosome"/>
</dbReference>
<dbReference type="RefSeq" id="WP_251517681.1">
    <property type="nucleotide sequence ID" value="NZ_CP128355.1"/>
</dbReference>
<reference evidence="1 2" key="1">
    <citation type="journal article" date="2024" name="Pathogens">
        <title>Staphylococcus hsinchuensis sp. nov., Isolated from Soymilk.</title>
        <authorList>
            <person name="Wang Y.T."/>
            <person name="Lin Y.C."/>
            <person name="Hsieh Y.H."/>
            <person name="Lin Y.T."/>
            <person name="Hamada M."/>
            <person name="Chen C.C."/>
            <person name="Liou J.S."/>
            <person name="Lee A.Y."/>
            <person name="Zhang W.L."/>
            <person name="Chen Y.T."/>
            <person name="Huang C.H."/>
        </authorList>
    </citation>
    <scope>NUCLEOTIDE SEQUENCE [LARGE SCALE GENOMIC DNA]</scope>
    <source>
        <strain evidence="1 2">H164</strain>
    </source>
</reference>
<evidence type="ECO:0000313" key="2">
    <source>
        <dbReference type="Proteomes" id="UP001436297"/>
    </source>
</evidence>
<keyword evidence="2" id="KW-1185">Reference proteome</keyword>
<proteinExistence type="predicted"/>
<sequence>MTQSKKDAIHSQLYDIYDEIKAQLTELNQEKALVINGPDTKLIKRGIEISYLQGQKRATDHIFNLIEQHPDESEFLSSYKSTEQMVKEQLDSNKKYFSNMSEPNDDFEQVISKYYHALGQQFVFEQMNKTN</sequence>
<protein>
    <submittedName>
        <fullName evidence="1">Uncharacterized protein</fullName>
    </submittedName>
</protein>